<feature type="domain" description="RNase H type-1" evidence="9">
    <location>
        <begin position="203"/>
        <end position="345"/>
    </location>
</feature>
<accession>A0ABR4MDF8</accession>
<dbReference type="SUPFAM" id="SSF53098">
    <property type="entry name" value="Ribonuclease H-like"/>
    <property type="match status" value="1"/>
</dbReference>
<dbReference type="InterPro" id="IPR002156">
    <property type="entry name" value="RNaseH_domain"/>
</dbReference>
<dbReference type="InterPro" id="IPR036397">
    <property type="entry name" value="RNaseH_sf"/>
</dbReference>
<dbReference type="GeneID" id="98119532"/>
<proteinExistence type="inferred from homology"/>
<dbReference type="PANTHER" id="PTHR10642:SF26">
    <property type="entry name" value="RIBONUCLEASE H1"/>
    <property type="match status" value="1"/>
</dbReference>
<keyword evidence="7" id="KW-0378">Hydrolase</keyword>
<organism evidence="10 11">
    <name type="scientific">Ceratocystis lukuohia</name>
    <dbReference type="NCBI Taxonomy" id="2019550"/>
    <lineage>
        <taxon>Eukaryota</taxon>
        <taxon>Fungi</taxon>
        <taxon>Dikarya</taxon>
        <taxon>Ascomycota</taxon>
        <taxon>Pezizomycotina</taxon>
        <taxon>Sordariomycetes</taxon>
        <taxon>Hypocreomycetidae</taxon>
        <taxon>Microascales</taxon>
        <taxon>Ceratocystidaceae</taxon>
        <taxon>Ceratocystis</taxon>
    </lineage>
</organism>
<evidence type="ECO:0000259" key="9">
    <source>
        <dbReference type="PROSITE" id="PS50879"/>
    </source>
</evidence>
<evidence type="ECO:0000256" key="6">
    <source>
        <dbReference type="ARBA" id="ARBA00022759"/>
    </source>
</evidence>
<evidence type="ECO:0000256" key="4">
    <source>
        <dbReference type="ARBA" id="ARBA00022722"/>
    </source>
</evidence>
<evidence type="ECO:0000256" key="5">
    <source>
        <dbReference type="ARBA" id="ARBA00022723"/>
    </source>
</evidence>
<comment type="catalytic activity">
    <reaction evidence="1">
        <text>Endonucleolytic cleavage to 5'-phosphomonoester.</text>
        <dbReference type="EC" id="3.1.26.4"/>
    </reaction>
</comment>
<evidence type="ECO:0000256" key="7">
    <source>
        <dbReference type="ARBA" id="ARBA00022801"/>
    </source>
</evidence>
<dbReference type="InterPro" id="IPR050092">
    <property type="entry name" value="RNase_H"/>
</dbReference>
<keyword evidence="6" id="KW-0255">Endonuclease</keyword>
<evidence type="ECO:0000256" key="3">
    <source>
        <dbReference type="ARBA" id="ARBA00012180"/>
    </source>
</evidence>
<feature type="region of interest" description="Disordered" evidence="8">
    <location>
        <begin position="161"/>
        <end position="191"/>
    </location>
</feature>
<name>A0ABR4MDF8_9PEZI</name>
<dbReference type="Proteomes" id="UP001610728">
    <property type="component" value="Unassembled WGS sequence"/>
</dbReference>
<sequence>MFSFSAASFVVSSLDQALAAKSALLKAQARTAVSMLFVPAPLQQPARYLKPFANRLTLVMTCAMCLLKRGLESRCSPSHLIDSFPGVGPSPELGGARLGGTSVVPVLGGLALGSPRANQILHTAVLRELIRWYTLDEAHPLCNLEEHNSFSNLLRLLPKPPPRYGTVRDKQQPADPPPPEALVTGKDKDEAARDHVTFKETRPPQDVWLYTDGSRLQNGWTGAGWAIESEGQIIRSGLRSCGKWAEVADAEIRAIENGLRDIPDQALRRANTVWICSDNQAAVQRMNVRAESVTSSQHVIDQAKMYIQGKKAALPGRSFHCIWIPGHSGIRGNETADEKAREAATEVTDRHMSLARAKRWLRETTYQNFQEWFYDKTDIKDHNFRKHLEFPKKDKFKSTKVPRKILGTILAAVSGHGDFKKYHQRFKHHSALLQCPACGEDKKETHRWSCKKKKKPWTENFVTKLLKTTKGRTTLGKKLITNTGQ</sequence>
<dbReference type="EMBL" id="JABSNW010000006">
    <property type="protein sequence ID" value="KAL2886306.1"/>
    <property type="molecule type" value="Genomic_DNA"/>
</dbReference>
<evidence type="ECO:0000256" key="8">
    <source>
        <dbReference type="SAM" id="MobiDB-lite"/>
    </source>
</evidence>
<dbReference type="CDD" id="cd09276">
    <property type="entry name" value="Rnase_HI_RT_non_LTR"/>
    <property type="match status" value="1"/>
</dbReference>
<evidence type="ECO:0000313" key="11">
    <source>
        <dbReference type="Proteomes" id="UP001610728"/>
    </source>
</evidence>
<evidence type="ECO:0000313" key="10">
    <source>
        <dbReference type="EMBL" id="KAL2886306.1"/>
    </source>
</evidence>
<comment type="similarity">
    <text evidence="2">Belongs to the RNase H family.</text>
</comment>
<dbReference type="EC" id="3.1.26.4" evidence="3"/>
<dbReference type="RefSeq" id="XP_070857486.1">
    <property type="nucleotide sequence ID" value="XM_071003722.1"/>
</dbReference>
<keyword evidence="11" id="KW-1185">Reference proteome</keyword>
<dbReference type="Gene3D" id="3.30.420.10">
    <property type="entry name" value="Ribonuclease H-like superfamily/Ribonuclease H"/>
    <property type="match status" value="1"/>
</dbReference>
<evidence type="ECO:0000256" key="1">
    <source>
        <dbReference type="ARBA" id="ARBA00000077"/>
    </source>
</evidence>
<protein>
    <recommendedName>
        <fullName evidence="3">ribonuclease H</fullName>
        <ecNumber evidence="3">3.1.26.4</ecNumber>
    </recommendedName>
</protein>
<keyword evidence="4" id="KW-0540">Nuclease</keyword>
<comment type="caution">
    <text evidence="10">The sequence shown here is derived from an EMBL/GenBank/DDBJ whole genome shotgun (WGS) entry which is preliminary data.</text>
</comment>
<dbReference type="PANTHER" id="PTHR10642">
    <property type="entry name" value="RIBONUCLEASE H1"/>
    <property type="match status" value="1"/>
</dbReference>
<dbReference type="InterPro" id="IPR012337">
    <property type="entry name" value="RNaseH-like_sf"/>
</dbReference>
<dbReference type="Pfam" id="PF00075">
    <property type="entry name" value="RNase_H"/>
    <property type="match status" value="1"/>
</dbReference>
<gene>
    <name evidence="10" type="ORF">HOO65_060136</name>
</gene>
<keyword evidence="5" id="KW-0479">Metal-binding</keyword>
<dbReference type="PROSITE" id="PS50879">
    <property type="entry name" value="RNASE_H_1"/>
    <property type="match status" value="1"/>
</dbReference>
<evidence type="ECO:0000256" key="2">
    <source>
        <dbReference type="ARBA" id="ARBA00005300"/>
    </source>
</evidence>
<reference evidence="10 11" key="1">
    <citation type="submission" date="2020-05" db="EMBL/GenBank/DDBJ databases">
        <title>Ceratocystis lukuohia genome.</title>
        <authorList>
            <person name="Harrington T.C."/>
            <person name="Kim K."/>
            <person name="Mayers C.G."/>
        </authorList>
    </citation>
    <scope>NUCLEOTIDE SEQUENCE [LARGE SCALE GENOMIC DNA]</scope>
    <source>
        <strain evidence="10 11">C4212</strain>
    </source>
</reference>